<keyword evidence="4" id="KW-0255">Endonuclease</keyword>
<dbReference type="Gene3D" id="3.10.20.370">
    <property type="match status" value="1"/>
</dbReference>
<dbReference type="SUPFAM" id="SSF56672">
    <property type="entry name" value="DNA/RNA polymerases"/>
    <property type="match status" value="1"/>
</dbReference>
<keyword evidence="1" id="KW-0808">Transferase</keyword>
<dbReference type="AlphaFoldDB" id="A0ABD3VPG1"/>
<feature type="domain" description="Reverse transcriptase RNase H-like" evidence="7">
    <location>
        <begin position="37"/>
        <end position="140"/>
    </location>
</feature>
<name>A0ABD3VPG1_SINWO</name>
<dbReference type="GO" id="GO:0004519">
    <property type="term" value="F:endonuclease activity"/>
    <property type="evidence" value="ECO:0007669"/>
    <property type="project" value="UniProtKB-KW"/>
</dbReference>
<dbReference type="GO" id="GO:0003964">
    <property type="term" value="F:RNA-directed DNA polymerase activity"/>
    <property type="evidence" value="ECO:0007669"/>
    <property type="project" value="UniProtKB-KW"/>
</dbReference>
<dbReference type="GO" id="GO:0016787">
    <property type="term" value="F:hydrolase activity"/>
    <property type="evidence" value="ECO:0007669"/>
    <property type="project" value="UniProtKB-KW"/>
</dbReference>
<keyword evidence="3" id="KW-0540">Nuclease</keyword>
<dbReference type="FunFam" id="3.10.20.370:FF:000001">
    <property type="entry name" value="Retrovirus-related Pol polyprotein from transposon 17.6-like protein"/>
    <property type="match status" value="1"/>
</dbReference>
<evidence type="ECO:0000256" key="1">
    <source>
        <dbReference type="ARBA" id="ARBA00022679"/>
    </source>
</evidence>
<dbReference type="Pfam" id="PF17917">
    <property type="entry name" value="RT_RNaseH"/>
    <property type="match status" value="1"/>
</dbReference>
<keyword evidence="2" id="KW-0548">Nucleotidyltransferase</keyword>
<organism evidence="8 9">
    <name type="scientific">Sinanodonta woodiana</name>
    <name type="common">Chinese pond mussel</name>
    <name type="synonym">Anodonta woodiana</name>
    <dbReference type="NCBI Taxonomy" id="1069815"/>
    <lineage>
        <taxon>Eukaryota</taxon>
        <taxon>Metazoa</taxon>
        <taxon>Spiralia</taxon>
        <taxon>Lophotrochozoa</taxon>
        <taxon>Mollusca</taxon>
        <taxon>Bivalvia</taxon>
        <taxon>Autobranchia</taxon>
        <taxon>Heteroconchia</taxon>
        <taxon>Palaeoheterodonta</taxon>
        <taxon>Unionida</taxon>
        <taxon>Unionoidea</taxon>
        <taxon>Unionidae</taxon>
        <taxon>Unioninae</taxon>
        <taxon>Sinanodonta</taxon>
    </lineage>
</organism>
<keyword evidence="5" id="KW-0378">Hydrolase</keyword>
<evidence type="ECO:0000256" key="3">
    <source>
        <dbReference type="ARBA" id="ARBA00022722"/>
    </source>
</evidence>
<evidence type="ECO:0000256" key="2">
    <source>
        <dbReference type="ARBA" id="ARBA00022695"/>
    </source>
</evidence>
<proteinExistence type="predicted"/>
<dbReference type="PANTHER" id="PTHR34072">
    <property type="entry name" value="ENZYMATIC POLYPROTEIN-RELATED"/>
    <property type="match status" value="1"/>
</dbReference>
<gene>
    <name evidence="8" type="ORF">ACJMK2_005031</name>
</gene>
<dbReference type="PANTHER" id="PTHR34072:SF52">
    <property type="entry name" value="RIBONUCLEASE H"/>
    <property type="match status" value="1"/>
</dbReference>
<comment type="caution">
    <text evidence="8">The sequence shown here is derived from an EMBL/GenBank/DDBJ whole genome shotgun (WGS) entry which is preliminary data.</text>
</comment>
<accession>A0ABD3VPG1</accession>
<evidence type="ECO:0000313" key="8">
    <source>
        <dbReference type="EMBL" id="KAL3863266.1"/>
    </source>
</evidence>
<keyword evidence="6" id="KW-0695">RNA-directed DNA polymerase</keyword>
<protein>
    <recommendedName>
        <fullName evidence="7">Reverse transcriptase RNase H-like domain-containing protein</fullName>
    </recommendedName>
</protein>
<reference evidence="8 9" key="1">
    <citation type="submission" date="2024-11" db="EMBL/GenBank/DDBJ databases">
        <title>Chromosome-level genome assembly of the freshwater bivalve Anodonta woodiana.</title>
        <authorList>
            <person name="Chen X."/>
        </authorList>
    </citation>
    <scope>NUCLEOTIDE SEQUENCE [LARGE SCALE GENOMIC DNA]</scope>
    <source>
        <strain evidence="8">MN2024</strain>
        <tissue evidence="8">Gills</tissue>
    </source>
</reference>
<dbReference type="Proteomes" id="UP001634394">
    <property type="component" value="Unassembled WGS sequence"/>
</dbReference>
<dbReference type="InterPro" id="IPR041373">
    <property type="entry name" value="RT_RNaseH"/>
</dbReference>
<sequence length="161" mass="18289">MTQKGRPNILLWTEDAVRSFKVLKDALTKAPVLIAPDFSRKFIVRTDASDTAVGAVLSQTLGGEEHAVTYLSQILLPRDQKYATIEKECLAIVWAIDSLRYYLSGTTFEIVTDHNPLTWLNQMQSKNQRLLRWCLALQPYNFIIKHRSGKQHGNADGLSRM</sequence>
<evidence type="ECO:0000259" key="7">
    <source>
        <dbReference type="Pfam" id="PF17917"/>
    </source>
</evidence>
<dbReference type="CDD" id="cd09274">
    <property type="entry name" value="RNase_HI_RT_Ty3"/>
    <property type="match status" value="1"/>
</dbReference>
<dbReference type="InterPro" id="IPR043502">
    <property type="entry name" value="DNA/RNA_pol_sf"/>
</dbReference>
<evidence type="ECO:0000256" key="6">
    <source>
        <dbReference type="ARBA" id="ARBA00022918"/>
    </source>
</evidence>
<keyword evidence="9" id="KW-1185">Reference proteome</keyword>
<evidence type="ECO:0000313" key="9">
    <source>
        <dbReference type="Proteomes" id="UP001634394"/>
    </source>
</evidence>
<dbReference type="EMBL" id="JBJQND010000010">
    <property type="protein sequence ID" value="KAL3863266.1"/>
    <property type="molecule type" value="Genomic_DNA"/>
</dbReference>
<evidence type="ECO:0000256" key="5">
    <source>
        <dbReference type="ARBA" id="ARBA00022801"/>
    </source>
</evidence>
<evidence type="ECO:0000256" key="4">
    <source>
        <dbReference type="ARBA" id="ARBA00022759"/>
    </source>
</evidence>